<sequence length="376" mass="42347">MIMSQVNKIKDVMAFVFIDDEFKGCAVIFKNENYILVVTAYHVISTAVSHMDNCFHRIKIKNENGSIYSVSDCKFCAEKDIAILYLIGGTNELNTIVFFSGTLKPETDLISKVKSKTMSMPAILYSQEQVEQHDDSCFIINVSKDILGDSSGNWGANAMEGISGAGVFLKTHQYLILTGIITSIPDEGMLAKVVCSNANGFLSLESSLKAYNDSEYNYGRDVIIDSVNIMRKEILDSTIDEWENDSKNIEYANNINRKLGVLHNKNKLDVVKGKVIRGLMIGDYLYGERMRVTPEFEKGYSYAHSAFCDKDMTFYATSRVEANNRYHKISDDYFTTLAGALRPLGLSDDDIHMLCNRDIAFWLANCDLDFMDENDD</sequence>
<dbReference type="EMBL" id="AAIBAZ010000001">
    <property type="protein sequence ID" value="ECC2887182.1"/>
    <property type="molecule type" value="Genomic_DNA"/>
</dbReference>
<dbReference type="InterPro" id="IPR009003">
    <property type="entry name" value="Peptidase_S1_PA"/>
</dbReference>
<proteinExistence type="predicted"/>
<reference evidence="1" key="1">
    <citation type="submission" date="2018-07" db="EMBL/GenBank/DDBJ databases">
        <authorList>
            <consortium name="GenomeTrakr network: Whole genome sequencing for foodborne pathogen traceback"/>
        </authorList>
    </citation>
    <scope>NUCLEOTIDE SEQUENCE</scope>
    <source>
        <strain evidence="1">WAPHL_SAL-A00449</strain>
    </source>
</reference>
<dbReference type="AlphaFoldDB" id="A0A3V6CXV1"/>
<dbReference type="SUPFAM" id="SSF50494">
    <property type="entry name" value="Trypsin-like serine proteases"/>
    <property type="match status" value="1"/>
</dbReference>
<protein>
    <recommendedName>
        <fullName evidence="2">Trypsin-like peptidase domain-containing protein</fullName>
    </recommendedName>
</protein>
<gene>
    <name evidence="1" type="ORF">JR37_05335</name>
</gene>
<organism evidence="1">
    <name type="scientific">Salmonella enterica I</name>
    <dbReference type="NCBI Taxonomy" id="59201"/>
    <lineage>
        <taxon>Bacteria</taxon>
        <taxon>Pseudomonadati</taxon>
        <taxon>Pseudomonadota</taxon>
        <taxon>Gammaproteobacteria</taxon>
        <taxon>Enterobacterales</taxon>
        <taxon>Enterobacteriaceae</taxon>
        <taxon>Salmonella</taxon>
    </lineage>
</organism>
<evidence type="ECO:0008006" key="2">
    <source>
        <dbReference type="Google" id="ProtNLM"/>
    </source>
</evidence>
<dbReference type="RefSeq" id="WP_023137313.1">
    <property type="nucleotide sequence ID" value="NZ_JAQQSD010000008.1"/>
</dbReference>
<accession>A0A3V6CXV1</accession>
<comment type="caution">
    <text evidence="1">The sequence shown here is derived from an EMBL/GenBank/DDBJ whole genome shotgun (WGS) entry which is preliminary data.</text>
</comment>
<name>A0A3V6CXV1_SALET</name>
<evidence type="ECO:0000313" key="1">
    <source>
        <dbReference type="EMBL" id="ECC2887182.1"/>
    </source>
</evidence>